<reference evidence="2" key="3">
    <citation type="submission" date="2025-08" db="UniProtKB">
        <authorList>
            <consortium name="RefSeq"/>
        </authorList>
    </citation>
    <scope>IDENTIFICATION</scope>
    <source>
        <strain evidence="2">NI907</strain>
    </source>
</reference>
<reference evidence="2" key="1">
    <citation type="journal article" date="2019" name="Mol. Biol. Evol.">
        <title>Blast fungal genomes show frequent chromosomal changes, gene gains and losses, and effector gene turnover.</title>
        <authorList>
            <person name="Gomez Luciano L.B."/>
            <person name="Jason Tsai I."/>
            <person name="Chuma I."/>
            <person name="Tosa Y."/>
            <person name="Chen Y.H."/>
            <person name="Li J.Y."/>
            <person name="Li M.Y."/>
            <person name="Jade Lu M.Y."/>
            <person name="Nakayashiki H."/>
            <person name="Li W.H."/>
        </authorList>
    </citation>
    <scope>NUCLEOTIDE SEQUENCE</scope>
    <source>
        <strain evidence="2">NI907</strain>
    </source>
</reference>
<dbReference type="Proteomes" id="UP000515153">
    <property type="component" value="Unplaced"/>
</dbReference>
<sequence length="102" mass="11454">MVPAPTRDTIILPLSGVRPAKMSLGTILVILSIRKVLQALILKEFLHLCCQEPGLYPISRLPLRCHVPGDTFTLKKRWAKSLRQYLSARVSGDSQLPTSRLY</sequence>
<protein>
    <submittedName>
        <fullName evidence="2">Uncharacterized protein</fullName>
    </submittedName>
</protein>
<dbReference type="GeneID" id="41956093"/>
<reference evidence="2" key="2">
    <citation type="submission" date="2019-10" db="EMBL/GenBank/DDBJ databases">
        <authorList>
            <consortium name="NCBI Genome Project"/>
        </authorList>
    </citation>
    <scope>NUCLEOTIDE SEQUENCE</scope>
    <source>
        <strain evidence="2">NI907</strain>
    </source>
</reference>
<dbReference type="RefSeq" id="XP_030987457.1">
    <property type="nucleotide sequence ID" value="XM_031121179.1"/>
</dbReference>
<keyword evidence="1" id="KW-1185">Reference proteome</keyword>
<organism evidence="1 2">
    <name type="scientific">Pyricularia grisea</name>
    <name type="common">Crabgrass-specific blast fungus</name>
    <name type="synonym">Magnaporthe grisea</name>
    <dbReference type="NCBI Taxonomy" id="148305"/>
    <lineage>
        <taxon>Eukaryota</taxon>
        <taxon>Fungi</taxon>
        <taxon>Dikarya</taxon>
        <taxon>Ascomycota</taxon>
        <taxon>Pezizomycotina</taxon>
        <taxon>Sordariomycetes</taxon>
        <taxon>Sordariomycetidae</taxon>
        <taxon>Magnaporthales</taxon>
        <taxon>Pyriculariaceae</taxon>
        <taxon>Pyricularia</taxon>
    </lineage>
</organism>
<evidence type="ECO:0000313" key="1">
    <source>
        <dbReference type="Proteomes" id="UP000515153"/>
    </source>
</evidence>
<accession>A0A6P8BK32</accession>
<proteinExistence type="predicted"/>
<evidence type="ECO:0000313" key="2">
    <source>
        <dbReference type="RefSeq" id="XP_030987457.1"/>
    </source>
</evidence>
<name>A0A6P8BK32_PYRGI</name>
<dbReference type="KEGG" id="pgri:PgNI_01103"/>
<gene>
    <name evidence="2" type="ORF">PgNI_01103</name>
</gene>
<dbReference type="AlphaFoldDB" id="A0A6P8BK32"/>